<reference evidence="1" key="1">
    <citation type="submission" date="2024-12" db="EMBL/GenBank/DDBJ databases">
        <title>Comparative genomics and development of molecular markers within Purpureocillium lilacinum and among Purpureocillium species.</title>
        <authorList>
            <person name="Yeh Z.-Y."/>
            <person name="Ni N.-T."/>
            <person name="Lo P.-H."/>
            <person name="Mushyakhwo K."/>
            <person name="Lin C.-F."/>
            <person name="Nai Y.-S."/>
        </authorList>
    </citation>
    <scope>NUCLEOTIDE SEQUENCE</scope>
    <source>
        <strain evidence="1">NCHU-NPUST-175</strain>
    </source>
</reference>
<comment type="caution">
    <text evidence="1">The sequence shown here is derived from an EMBL/GenBank/DDBJ whole genome shotgun (WGS) entry which is preliminary data.</text>
</comment>
<dbReference type="Proteomes" id="UP001638806">
    <property type="component" value="Unassembled WGS sequence"/>
</dbReference>
<proteinExistence type="predicted"/>
<keyword evidence="2" id="KW-1185">Reference proteome</keyword>
<dbReference type="EMBL" id="JBGNUJ010000002">
    <property type="protein sequence ID" value="KAL3963573.1"/>
    <property type="molecule type" value="Genomic_DNA"/>
</dbReference>
<name>A0ACC4E5T5_PURLI</name>
<protein>
    <submittedName>
        <fullName evidence="1">Uncharacterized protein</fullName>
    </submittedName>
</protein>
<evidence type="ECO:0000313" key="1">
    <source>
        <dbReference type="EMBL" id="KAL3963573.1"/>
    </source>
</evidence>
<sequence>MAASTTTEEQSPRSREKAPVLEPPLIHIDPRQSQMTSQTMTAHGPYPVGYWHRDDQLDFERPPRDQLAIETPSYKASNPTMGYMPMYLSSTSMWVGSQGGHQTQSSLPPYNLSQYNCGSVFESGFPQHNLNRTSGQNEITQVADPGSSDPRMIPRTTPPILVYPHSMADITAACHNRFREVVSMFRENTEKHHELAPFVQHIDYTLRISFDDAII</sequence>
<accession>A0ACC4E5T5</accession>
<organism evidence="1 2">
    <name type="scientific">Purpureocillium lilacinum</name>
    <name type="common">Paecilomyces lilacinus</name>
    <dbReference type="NCBI Taxonomy" id="33203"/>
    <lineage>
        <taxon>Eukaryota</taxon>
        <taxon>Fungi</taxon>
        <taxon>Dikarya</taxon>
        <taxon>Ascomycota</taxon>
        <taxon>Pezizomycotina</taxon>
        <taxon>Sordariomycetes</taxon>
        <taxon>Hypocreomycetidae</taxon>
        <taxon>Hypocreales</taxon>
        <taxon>Ophiocordycipitaceae</taxon>
        <taxon>Purpureocillium</taxon>
    </lineage>
</organism>
<gene>
    <name evidence="1" type="ORF">ACCO45_000577</name>
</gene>
<evidence type="ECO:0000313" key="2">
    <source>
        <dbReference type="Proteomes" id="UP001638806"/>
    </source>
</evidence>